<dbReference type="Proteomes" id="UP000807769">
    <property type="component" value="Unassembled WGS sequence"/>
</dbReference>
<dbReference type="AlphaFoldDB" id="A0A9P7EJF5"/>
<sequence>MSPQLLVVLADLQLEEPSARLWWSQNRDVLKQLATWEEFALRFKDRFIPSGWRLDALTRFYDISQDFDDFRPFVASLQAARNMLGSAGDSCTISDSVFKSYFFFFANPVLQLRVRVIQNFAYKNLTVDALINAMATTWLSLVAEGFTMPVPKSMLKSASAPILALSRRLFPLPSDSIWKSHVAHECPGDKRRNIPPQAPHPIAEDALPEGYREVLISHTNPGVTDLSNPNAGIITGVLQV</sequence>
<organism evidence="1 2">
    <name type="scientific">Suillus subaureus</name>
    <dbReference type="NCBI Taxonomy" id="48587"/>
    <lineage>
        <taxon>Eukaryota</taxon>
        <taxon>Fungi</taxon>
        <taxon>Dikarya</taxon>
        <taxon>Basidiomycota</taxon>
        <taxon>Agaricomycotina</taxon>
        <taxon>Agaricomycetes</taxon>
        <taxon>Agaricomycetidae</taxon>
        <taxon>Boletales</taxon>
        <taxon>Suillineae</taxon>
        <taxon>Suillaceae</taxon>
        <taxon>Suillus</taxon>
    </lineage>
</organism>
<dbReference type="OrthoDB" id="4742101at2759"/>
<evidence type="ECO:0008006" key="3">
    <source>
        <dbReference type="Google" id="ProtNLM"/>
    </source>
</evidence>
<reference evidence="1" key="1">
    <citation type="journal article" date="2020" name="New Phytol.">
        <title>Comparative genomics reveals dynamic genome evolution in host specialist ectomycorrhizal fungi.</title>
        <authorList>
            <person name="Lofgren L.A."/>
            <person name="Nguyen N.H."/>
            <person name="Vilgalys R."/>
            <person name="Ruytinx J."/>
            <person name="Liao H.L."/>
            <person name="Branco S."/>
            <person name="Kuo A."/>
            <person name="LaButti K."/>
            <person name="Lipzen A."/>
            <person name="Andreopoulos W."/>
            <person name="Pangilinan J."/>
            <person name="Riley R."/>
            <person name="Hundley H."/>
            <person name="Na H."/>
            <person name="Barry K."/>
            <person name="Grigoriev I.V."/>
            <person name="Stajich J.E."/>
            <person name="Kennedy P.G."/>
        </authorList>
    </citation>
    <scope>NUCLEOTIDE SEQUENCE</scope>
    <source>
        <strain evidence="1">MN1</strain>
    </source>
</reference>
<dbReference type="RefSeq" id="XP_041197218.1">
    <property type="nucleotide sequence ID" value="XM_041339515.1"/>
</dbReference>
<accession>A0A9P7EJF5</accession>
<dbReference type="EMBL" id="JABBWG010000005">
    <property type="protein sequence ID" value="KAG1822812.1"/>
    <property type="molecule type" value="Genomic_DNA"/>
</dbReference>
<protein>
    <recommendedName>
        <fullName evidence="3">Retrotransposon gag domain-containing protein</fullName>
    </recommendedName>
</protein>
<keyword evidence="2" id="KW-1185">Reference proteome</keyword>
<gene>
    <name evidence="1" type="ORF">BJ212DRAFT_1477218</name>
</gene>
<dbReference type="GeneID" id="64633531"/>
<evidence type="ECO:0000313" key="1">
    <source>
        <dbReference type="EMBL" id="KAG1822812.1"/>
    </source>
</evidence>
<evidence type="ECO:0000313" key="2">
    <source>
        <dbReference type="Proteomes" id="UP000807769"/>
    </source>
</evidence>
<comment type="caution">
    <text evidence="1">The sequence shown here is derived from an EMBL/GenBank/DDBJ whole genome shotgun (WGS) entry which is preliminary data.</text>
</comment>
<name>A0A9P7EJF5_9AGAM</name>
<proteinExistence type="predicted"/>